<comment type="caution">
    <text evidence="2">The sequence shown here is derived from an EMBL/GenBank/DDBJ whole genome shotgun (WGS) entry which is preliminary data.</text>
</comment>
<dbReference type="ExpressionAtlas" id="A0A2K3N8U7">
    <property type="expression patterns" value="baseline"/>
</dbReference>
<dbReference type="GO" id="GO:0009507">
    <property type="term" value="C:chloroplast"/>
    <property type="evidence" value="ECO:0007669"/>
    <property type="project" value="TreeGrafter"/>
</dbReference>
<gene>
    <name evidence="2" type="ORF">L195_g022733</name>
</gene>
<dbReference type="InterPro" id="IPR013783">
    <property type="entry name" value="Ig-like_fold"/>
</dbReference>
<feature type="region of interest" description="Disordered" evidence="1">
    <location>
        <begin position="100"/>
        <end position="123"/>
    </location>
</feature>
<dbReference type="AlphaFoldDB" id="A0A2K3N8U7"/>
<proteinExistence type="predicted"/>
<dbReference type="GO" id="GO:0043036">
    <property type="term" value="C:starch grain"/>
    <property type="evidence" value="ECO:0007669"/>
    <property type="project" value="TreeGrafter"/>
</dbReference>
<dbReference type="Proteomes" id="UP000236291">
    <property type="component" value="Unassembled WGS sequence"/>
</dbReference>
<dbReference type="PANTHER" id="PTHR47661">
    <property type="entry name" value="PHOSPHOGLUCAN PHOSPHATASE LSF1, CHLOROPLASTIC"/>
    <property type="match status" value="1"/>
</dbReference>
<reference evidence="2 3" key="2">
    <citation type="journal article" date="2017" name="Front. Plant Sci.">
        <title>Gene Classification and Mining of Molecular Markers Useful in Red Clover (Trifolium pratense) Breeding.</title>
        <authorList>
            <person name="Istvanek J."/>
            <person name="Dluhosova J."/>
            <person name="Dluhos P."/>
            <person name="Patkova L."/>
            <person name="Nedelnik J."/>
            <person name="Repkova J."/>
        </authorList>
    </citation>
    <scope>NUCLEOTIDE SEQUENCE [LARGE SCALE GENOMIC DNA]</scope>
    <source>
        <strain evidence="3">cv. Tatra</strain>
        <tissue evidence="2">Young leaves</tissue>
    </source>
</reference>
<dbReference type="PANTHER" id="PTHR47661:SF2">
    <property type="entry name" value="PHOSPHOGLUCAN PHOSPHATASE LSF1, CHLOROPLASTIC"/>
    <property type="match status" value="1"/>
</dbReference>
<evidence type="ECO:0000256" key="1">
    <source>
        <dbReference type="SAM" id="MobiDB-lite"/>
    </source>
</evidence>
<name>A0A2K3N8U7_TRIPR</name>
<accession>A0A2K3N8U7</accession>
<evidence type="ECO:0000313" key="3">
    <source>
        <dbReference type="Proteomes" id="UP000236291"/>
    </source>
</evidence>
<feature type="non-terminal residue" evidence="2">
    <location>
        <position position="1"/>
    </location>
</feature>
<reference evidence="2 3" key="1">
    <citation type="journal article" date="2014" name="Am. J. Bot.">
        <title>Genome assembly and annotation for red clover (Trifolium pratense; Fabaceae).</title>
        <authorList>
            <person name="Istvanek J."/>
            <person name="Jaros M."/>
            <person name="Krenek A."/>
            <person name="Repkova J."/>
        </authorList>
    </citation>
    <scope>NUCLEOTIDE SEQUENCE [LARGE SCALE GENOMIC DNA]</scope>
    <source>
        <strain evidence="3">cv. Tatra</strain>
        <tissue evidence="2">Young leaves</tissue>
    </source>
</reference>
<dbReference type="EMBL" id="ASHM01017793">
    <property type="protein sequence ID" value="PNX99467.1"/>
    <property type="molecule type" value="Genomic_DNA"/>
</dbReference>
<organism evidence="2 3">
    <name type="scientific">Trifolium pratense</name>
    <name type="common">Red clover</name>
    <dbReference type="NCBI Taxonomy" id="57577"/>
    <lineage>
        <taxon>Eukaryota</taxon>
        <taxon>Viridiplantae</taxon>
        <taxon>Streptophyta</taxon>
        <taxon>Embryophyta</taxon>
        <taxon>Tracheophyta</taxon>
        <taxon>Spermatophyta</taxon>
        <taxon>Magnoliopsida</taxon>
        <taxon>eudicotyledons</taxon>
        <taxon>Gunneridae</taxon>
        <taxon>Pentapetalae</taxon>
        <taxon>rosids</taxon>
        <taxon>fabids</taxon>
        <taxon>Fabales</taxon>
        <taxon>Fabaceae</taxon>
        <taxon>Papilionoideae</taxon>
        <taxon>50 kb inversion clade</taxon>
        <taxon>NPAAA clade</taxon>
        <taxon>Hologalegina</taxon>
        <taxon>IRL clade</taxon>
        <taxon>Trifolieae</taxon>
        <taxon>Trifolium</taxon>
    </lineage>
</organism>
<evidence type="ECO:0000313" key="2">
    <source>
        <dbReference type="EMBL" id="PNX99467.1"/>
    </source>
</evidence>
<dbReference type="CDD" id="cd02859">
    <property type="entry name" value="E_set_AMPKbeta_like_N"/>
    <property type="match status" value="1"/>
</dbReference>
<sequence>RPAIAWATWDLIAMVERGEHDGPPTHAVTFVWNGHEGEDVNLVGDFTGNWKEPVKAKHRGGSRHEVEVKLPQGKDPMQSLSLKVVKTGPAGSTRNQTLIRSELTPKPDCAGTILETGKPALNH</sequence>
<dbReference type="Gene3D" id="2.60.40.10">
    <property type="entry name" value="Immunoglobulins"/>
    <property type="match status" value="1"/>
</dbReference>
<dbReference type="GO" id="GO:0005983">
    <property type="term" value="P:starch catabolic process"/>
    <property type="evidence" value="ECO:0007669"/>
    <property type="project" value="TreeGrafter"/>
</dbReference>
<protein>
    <submittedName>
        <fullName evidence="2">Phosphoglucan phosphatase LSF1 chloroplastic-like</fullName>
    </submittedName>
</protein>